<organism evidence="12 13">
    <name type="scientific">Aerophobetes bacterium</name>
    <dbReference type="NCBI Taxonomy" id="2030807"/>
    <lineage>
        <taxon>Bacteria</taxon>
        <taxon>Candidatus Aerophobota</taxon>
    </lineage>
</organism>
<dbReference type="InterPro" id="IPR016193">
    <property type="entry name" value="Cytidine_deaminase-like"/>
</dbReference>
<sequence length="521" mass="57735">MPEIKRALISVFHKEGIVDFTKGLAKLGIEILSTGGTARALREAGIRVRDVSRYTHSPAMLGGRVKTLHPRIHAAILAVRDDPEQMREIKQYGVELIDMVVVNFYPFQEVVQKARVSLKEARENIDIGGPTMLRAAAKNFPYVATVTGPDQYPQILKELEENRCCLSQATCLNLAMRVFQETSAYDALIAHYMEKETGQKFPDIINLSFKKQKNLRYGENSHQKAAFYREWIETRPSLSSTEKLWGKDLSFNNILDLDAALAIVSEFREPAAVVIKHTNPCGVGCASHLQEAFKNAYSGDPVSAFGSIIGLNRTVDPLTAEEIASPDKFIEAIIAPDYEKKALEILKTGQKWGKNLRILKVNGSLVRENLGCEIKGVRGGILFQERDEETYFSSNLRTVTERAPTQKEQDELLFAWTVCKHVKSNAIVLSKDKTVVGVGAGQMSRVDSSRLAIGKAGDRASGACLASDAFFPFPDAVEEAGKSEITALIQPGGSLRDQEIIAAADRFRMAMVFTGMRHFKH</sequence>
<dbReference type="PANTHER" id="PTHR11692">
    <property type="entry name" value="BIFUNCTIONAL PURINE BIOSYNTHESIS PROTEIN PURH"/>
    <property type="match status" value="1"/>
</dbReference>
<evidence type="ECO:0000256" key="8">
    <source>
        <dbReference type="ARBA" id="ARBA00050488"/>
    </source>
</evidence>
<evidence type="ECO:0000256" key="3">
    <source>
        <dbReference type="ARBA" id="ARBA00007667"/>
    </source>
</evidence>
<dbReference type="HAMAP" id="MF_00139">
    <property type="entry name" value="PurH"/>
    <property type="match status" value="1"/>
</dbReference>
<dbReference type="PANTHER" id="PTHR11692:SF0">
    <property type="entry name" value="BIFUNCTIONAL PURINE BIOSYNTHESIS PROTEIN ATIC"/>
    <property type="match status" value="1"/>
</dbReference>
<dbReference type="SMART" id="SM00798">
    <property type="entry name" value="AICARFT_IMPCHas"/>
    <property type="match status" value="1"/>
</dbReference>
<dbReference type="GO" id="GO:0004643">
    <property type="term" value="F:phosphoribosylaminoimidazolecarboxamide formyltransferase activity"/>
    <property type="evidence" value="ECO:0007669"/>
    <property type="project" value="UniProtKB-UniRule"/>
</dbReference>
<evidence type="ECO:0000256" key="2">
    <source>
        <dbReference type="ARBA" id="ARBA00004954"/>
    </source>
</evidence>
<comment type="similarity">
    <text evidence="3 10">Belongs to the PurH family.</text>
</comment>
<proteinExistence type="inferred from homology"/>
<dbReference type="NCBIfam" id="TIGR00355">
    <property type="entry name" value="purH"/>
    <property type="match status" value="1"/>
</dbReference>
<dbReference type="GO" id="GO:0003937">
    <property type="term" value="F:IMP cyclohydrolase activity"/>
    <property type="evidence" value="ECO:0007669"/>
    <property type="project" value="UniProtKB-UniRule"/>
</dbReference>
<evidence type="ECO:0000256" key="9">
    <source>
        <dbReference type="ARBA" id="ARBA00050687"/>
    </source>
</evidence>
<keyword evidence="4 10" id="KW-0808">Transferase</keyword>
<name>A0A523YMF6_UNCAE</name>
<dbReference type="CDD" id="cd01421">
    <property type="entry name" value="IMPCH"/>
    <property type="match status" value="1"/>
</dbReference>
<comment type="caution">
    <text evidence="12">The sequence shown here is derived from an EMBL/GenBank/DDBJ whole genome shotgun (WGS) entry which is preliminary data.</text>
</comment>
<dbReference type="InterPro" id="IPR036914">
    <property type="entry name" value="MGS-like_dom_sf"/>
</dbReference>
<dbReference type="PROSITE" id="PS51855">
    <property type="entry name" value="MGS"/>
    <property type="match status" value="1"/>
</dbReference>
<dbReference type="SUPFAM" id="SSF52335">
    <property type="entry name" value="Methylglyoxal synthase-like"/>
    <property type="match status" value="1"/>
</dbReference>
<protein>
    <recommendedName>
        <fullName evidence="10">Bifunctional purine biosynthesis protein PurH</fullName>
    </recommendedName>
    <domain>
        <recommendedName>
            <fullName evidence="10">Phosphoribosylaminoimidazolecarboxamide formyltransferase</fullName>
            <ecNumber evidence="10">2.1.2.3</ecNumber>
        </recommendedName>
        <alternativeName>
            <fullName evidence="10">AICAR transformylase</fullName>
        </alternativeName>
    </domain>
    <domain>
        <recommendedName>
            <fullName evidence="10">IMP cyclohydrolase</fullName>
            <ecNumber evidence="10">3.5.4.10</ecNumber>
        </recommendedName>
        <alternativeName>
            <fullName evidence="10">ATIC</fullName>
        </alternativeName>
        <alternativeName>
            <fullName evidence="10">IMP synthase</fullName>
        </alternativeName>
        <alternativeName>
            <fullName evidence="10">Inosinicase</fullName>
        </alternativeName>
    </domain>
</protein>
<comment type="pathway">
    <text evidence="2 10">Purine metabolism; IMP biosynthesis via de novo pathway; 5-formamido-1-(5-phospho-D-ribosyl)imidazole-4-carboxamide from 5-amino-1-(5-phospho-D-ribosyl)imidazole-4-carboxamide (10-formyl THF route): step 1/1.</text>
</comment>
<feature type="domain" description="MGS-like" evidence="11">
    <location>
        <begin position="1"/>
        <end position="147"/>
    </location>
</feature>
<evidence type="ECO:0000256" key="10">
    <source>
        <dbReference type="HAMAP-Rule" id="MF_00139"/>
    </source>
</evidence>
<evidence type="ECO:0000259" key="11">
    <source>
        <dbReference type="PROSITE" id="PS51855"/>
    </source>
</evidence>
<dbReference type="SUPFAM" id="SSF53927">
    <property type="entry name" value="Cytidine deaminase-like"/>
    <property type="match status" value="1"/>
</dbReference>
<dbReference type="Gene3D" id="3.40.50.1380">
    <property type="entry name" value="Methylglyoxal synthase-like domain"/>
    <property type="match status" value="1"/>
</dbReference>
<dbReference type="GO" id="GO:0005829">
    <property type="term" value="C:cytosol"/>
    <property type="evidence" value="ECO:0007669"/>
    <property type="project" value="TreeGrafter"/>
</dbReference>
<dbReference type="UniPathway" id="UPA00074">
    <property type="reaction ID" value="UER00133"/>
</dbReference>
<evidence type="ECO:0000256" key="5">
    <source>
        <dbReference type="ARBA" id="ARBA00022755"/>
    </source>
</evidence>
<evidence type="ECO:0000256" key="7">
    <source>
        <dbReference type="ARBA" id="ARBA00023268"/>
    </source>
</evidence>
<evidence type="ECO:0000313" key="12">
    <source>
        <dbReference type="EMBL" id="TET92721.1"/>
    </source>
</evidence>
<dbReference type="EMBL" id="SOIJ01000184">
    <property type="protein sequence ID" value="TET92721.1"/>
    <property type="molecule type" value="Genomic_DNA"/>
</dbReference>
<evidence type="ECO:0000256" key="4">
    <source>
        <dbReference type="ARBA" id="ARBA00022679"/>
    </source>
</evidence>
<dbReference type="Pfam" id="PF02142">
    <property type="entry name" value="MGS"/>
    <property type="match status" value="1"/>
</dbReference>
<dbReference type="EC" id="2.1.2.3" evidence="10"/>
<dbReference type="AlphaFoldDB" id="A0A523YMF6"/>
<comment type="domain">
    <text evidence="10">The IMP cyclohydrolase activity resides in the N-terminal region.</text>
</comment>
<comment type="pathway">
    <text evidence="1 10">Purine metabolism; IMP biosynthesis via de novo pathway; IMP from 5-formamido-1-(5-phospho-D-ribosyl)imidazole-4-carboxamide: step 1/1.</text>
</comment>
<evidence type="ECO:0000256" key="6">
    <source>
        <dbReference type="ARBA" id="ARBA00022801"/>
    </source>
</evidence>
<dbReference type="InterPro" id="IPR002695">
    <property type="entry name" value="PurH-like"/>
</dbReference>
<keyword evidence="7 10" id="KW-0511">Multifunctional enzyme</keyword>
<comment type="catalytic activity">
    <reaction evidence="8 10">
        <text>(6R)-10-formyltetrahydrofolate + 5-amino-1-(5-phospho-beta-D-ribosyl)imidazole-4-carboxamide = 5-formamido-1-(5-phospho-D-ribosyl)imidazole-4-carboxamide + (6S)-5,6,7,8-tetrahydrofolate</text>
        <dbReference type="Rhea" id="RHEA:22192"/>
        <dbReference type="ChEBI" id="CHEBI:57453"/>
        <dbReference type="ChEBI" id="CHEBI:58467"/>
        <dbReference type="ChEBI" id="CHEBI:58475"/>
        <dbReference type="ChEBI" id="CHEBI:195366"/>
        <dbReference type="EC" id="2.1.2.3"/>
    </reaction>
</comment>
<dbReference type="SMART" id="SM00851">
    <property type="entry name" value="MGS"/>
    <property type="match status" value="1"/>
</dbReference>
<dbReference type="Proteomes" id="UP000316925">
    <property type="component" value="Unassembled WGS sequence"/>
</dbReference>
<dbReference type="Pfam" id="PF01808">
    <property type="entry name" value="AICARFT_IMPCHas"/>
    <property type="match status" value="1"/>
</dbReference>
<dbReference type="PIRSF" id="PIRSF000414">
    <property type="entry name" value="AICARFT_IMPCHas"/>
    <property type="match status" value="1"/>
</dbReference>
<evidence type="ECO:0000313" key="13">
    <source>
        <dbReference type="Proteomes" id="UP000316925"/>
    </source>
</evidence>
<dbReference type="Gene3D" id="3.40.140.20">
    <property type="match status" value="2"/>
</dbReference>
<keyword evidence="6 10" id="KW-0378">Hydrolase</keyword>
<dbReference type="FunFam" id="3.40.140.20:FF:000001">
    <property type="entry name" value="Bifunctional purine biosynthesis protein PurH"/>
    <property type="match status" value="1"/>
</dbReference>
<dbReference type="InterPro" id="IPR024051">
    <property type="entry name" value="AICAR_Tfase_dup_dom_sf"/>
</dbReference>
<comment type="catalytic activity">
    <reaction evidence="9 10">
        <text>IMP + H2O = 5-formamido-1-(5-phospho-D-ribosyl)imidazole-4-carboxamide</text>
        <dbReference type="Rhea" id="RHEA:18445"/>
        <dbReference type="ChEBI" id="CHEBI:15377"/>
        <dbReference type="ChEBI" id="CHEBI:58053"/>
        <dbReference type="ChEBI" id="CHEBI:58467"/>
        <dbReference type="EC" id="3.5.4.10"/>
    </reaction>
</comment>
<dbReference type="EC" id="3.5.4.10" evidence="10"/>
<dbReference type="InterPro" id="IPR011607">
    <property type="entry name" value="MGS-like_dom"/>
</dbReference>
<dbReference type="FunFam" id="3.40.50.1380:FF:000001">
    <property type="entry name" value="Bifunctional purine biosynthesis protein PurH"/>
    <property type="match status" value="1"/>
</dbReference>
<gene>
    <name evidence="10 12" type="primary">purH</name>
    <name evidence="12" type="ORF">E3J33_03260</name>
</gene>
<reference evidence="12 13" key="1">
    <citation type="submission" date="2019-03" db="EMBL/GenBank/DDBJ databases">
        <title>Metabolic potential of uncultured bacteria and archaea associated with petroleum seepage in deep-sea sediments.</title>
        <authorList>
            <person name="Dong X."/>
            <person name="Hubert C."/>
        </authorList>
    </citation>
    <scope>NUCLEOTIDE SEQUENCE [LARGE SCALE GENOMIC DNA]</scope>
    <source>
        <strain evidence="12">E29_bin28</strain>
    </source>
</reference>
<evidence type="ECO:0000256" key="1">
    <source>
        <dbReference type="ARBA" id="ARBA00004844"/>
    </source>
</evidence>
<dbReference type="GO" id="GO:0006189">
    <property type="term" value="P:'de novo' IMP biosynthetic process"/>
    <property type="evidence" value="ECO:0007669"/>
    <property type="project" value="UniProtKB-UniRule"/>
</dbReference>
<accession>A0A523YMF6</accession>
<keyword evidence="5 10" id="KW-0658">Purine biosynthesis</keyword>
<dbReference type="NCBIfam" id="NF002049">
    <property type="entry name" value="PRK00881.1"/>
    <property type="match status" value="1"/>
</dbReference>